<comment type="caution">
    <text evidence="1">The sequence shown here is derived from an EMBL/GenBank/DDBJ whole genome shotgun (WGS) entry which is preliminary data.</text>
</comment>
<dbReference type="EMBL" id="LAZR01027501">
    <property type="protein sequence ID" value="KKL65538.1"/>
    <property type="molecule type" value="Genomic_DNA"/>
</dbReference>
<reference evidence="1" key="1">
    <citation type="journal article" date="2015" name="Nature">
        <title>Complex archaea that bridge the gap between prokaryotes and eukaryotes.</title>
        <authorList>
            <person name="Spang A."/>
            <person name="Saw J.H."/>
            <person name="Jorgensen S.L."/>
            <person name="Zaremba-Niedzwiedzka K."/>
            <person name="Martijn J."/>
            <person name="Lind A.E."/>
            <person name="van Eijk R."/>
            <person name="Schleper C."/>
            <person name="Guy L."/>
            <person name="Ettema T.J."/>
        </authorList>
    </citation>
    <scope>NUCLEOTIDE SEQUENCE</scope>
</reference>
<feature type="non-terminal residue" evidence="1">
    <location>
        <position position="1"/>
    </location>
</feature>
<gene>
    <name evidence="1" type="ORF">LCGC14_2153990</name>
</gene>
<name>A0A0F9DUM3_9ZZZZ</name>
<organism evidence="1">
    <name type="scientific">marine sediment metagenome</name>
    <dbReference type="NCBI Taxonomy" id="412755"/>
    <lineage>
        <taxon>unclassified sequences</taxon>
        <taxon>metagenomes</taxon>
        <taxon>ecological metagenomes</taxon>
    </lineage>
</organism>
<accession>A0A0F9DUM3</accession>
<proteinExistence type="predicted"/>
<sequence>RDIFDFLVAEGDTVLSRSMTFGVPPSFGAGKGSVVRLTVDGEAHEQPFEIRKDPRVKASDADLRAQFELMVDIRDRYSEVADSVIRIREVRAKLDGRRAELPEDSRAKVEGILKQFRQIEGILTIWMGSKAHPMMWSPPGLTEKLSSLSGAVGRAYAKPTKSMYAVFEDLSERFEVQRNRLNQLIEQEVEPLLVHLARLSSVRFFNSVDIDS</sequence>
<dbReference type="AlphaFoldDB" id="A0A0F9DUM3"/>
<evidence type="ECO:0000313" key="1">
    <source>
        <dbReference type="EMBL" id="KKL65538.1"/>
    </source>
</evidence>
<protein>
    <submittedName>
        <fullName evidence="1">Uncharacterized protein</fullName>
    </submittedName>
</protein>